<proteinExistence type="predicted"/>
<feature type="region of interest" description="Disordered" evidence="1">
    <location>
        <begin position="24"/>
        <end position="44"/>
    </location>
</feature>
<dbReference type="AlphaFoldDB" id="A0A182SHA5"/>
<keyword evidence="3" id="KW-1185">Reference proteome</keyword>
<sequence length="161" mass="17160">QQELATGSDSELLKPAPSWTNVAIKAGEQQAGTSNSAPSVKAPTEEEAKAAELAAKKSRLKQSLVKRARSVAIFSLKLKEQRAKRAEKMALEALVRILLGETKRSTVGNQRPVSFTPQEALPAPPPGGELSLIPIEQLIQVDDVLSQRNHGSGSGHNNGHS</sequence>
<accession>A0A182SHA5</accession>
<evidence type="ECO:0000256" key="1">
    <source>
        <dbReference type="SAM" id="MobiDB-lite"/>
    </source>
</evidence>
<protein>
    <submittedName>
        <fullName evidence="2">Uncharacterized protein</fullName>
    </submittedName>
</protein>
<organism evidence="2 3">
    <name type="scientific">Anopheles maculatus</name>
    <dbReference type="NCBI Taxonomy" id="74869"/>
    <lineage>
        <taxon>Eukaryota</taxon>
        <taxon>Metazoa</taxon>
        <taxon>Ecdysozoa</taxon>
        <taxon>Arthropoda</taxon>
        <taxon>Hexapoda</taxon>
        <taxon>Insecta</taxon>
        <taxon>Pterygota</taxon>
        <taxon>Neoptera</taxon>
        <taxon>Endopterygota</taxon>
        <taxon>Diptera</taxon>
        <taxon>Nematocera</taxon>
        <taxon>Culicoidea</taxon>
        <taxon>Culicidae</taxon>
        <taxon>Anophelinae</taxon>
        <taxon>Anopheles</taxon>
        <taxon>Anopheles maculatus group</taxon>
    </lineage>
</organism>
<name>A0A182SHA5_9DIPT</name>
<evidence type="ECO:0000313" key="2">
    <source>
        <dbReference type="EnsemblMetazoa" id="AMAM006771-PA"/>
    </source>
</evidence>
<dbReference type="VEuPathDB" id="VectorBase:AMAM006771"/>
<dbReference type="Proteomes" id="UP000075901">
    <property type="component" value="Unassembled WGS sequence"/>
</dbReference>
<reference evidence="2" key="2">
    <citation type="submission" date="2020-05" db="UniProtKB">
        <authorList>
            <consortium name="EnsemblMetazoa"/>
        </authorList>
    </citation>
    <scope>IDENTIFICATION</scope>
    <source>
        <strain evidence="2">maculatus3</strain>
    </source>
</reference>
<feature type="region of interest" description="Disordered" evidence="1">
    <location>
        <begin position="107"/>
        <end position="129"/>
    </location>
</feature>
<evidence type="ECO:0000313" key="3">
    <source>
        <dbReference type="Proteomes" id="UP000075901"/>
    </source>
</evidence>
<feature type="compositionally biased region" description="Polar residues" evidence="1">
    <location>
        <begin position="107"/>
        <end position="117"/>
    </location>
</feature>
<dbReference type="EnsemblMetazoa" id="AMAM006771-RA">
    <property type="protein sequence ID" value="AMAM006771-PA"/>
    <property type="gene ID" value="AMAM006771"/>
</dbReference>
<reference evidence="3" key="1">
    <citation type="submission" date="2013-09" db="EMBL/GenBank/DDBJ databases">
        <title>The Genome Sequence of Anopheles maculatus species B.</title>
        <authorList>
            <consortium name="The Broad Institute Genomics Platform"/>
            <person name="Neafsey D.E."/>
            <person name="Besansky N."/>
            <person name="Howell P."/>
            <person name="Walton C."/>
            <person name="Young S.K."/>
            <person name="Zeng Q."/>
            <person name="Gargeya S."/>
            <person name="Fitzgerald M."/>
            <person name="Haas B."/>
            <person name="Abouelleil A."/>
            <person name="Allen A.W."/>
            <person name="Alvarado L."/>
            <person name="Arachchi H.M."/>
            <person name="Berlin A.M."/>
            <person name="Chapman S.B."/>
            <person name="Gainer-Dewar J."/>
            <person name="Goldberg J."/>
            <person name="Griggs A."/>
            <person name="Gujja S."/>
            <person name="Hansen M."/>
            <person name="Howarth C."/>
            <person name="Imamovic A."/>
            <person name="Ireland A."/>
            <person name="Larimer J."/>
            <person name="McCowan C."/>
            <person name="Murphy C."/>
            <person name="Pearson M."/>
            <person name="Poon T.W."/>
            <person name="Priest M."/>
            <person name="Roberts A."/>
            <person name="Saif S."/>
            <person name="Shea T."/>
            <person name="Sisk P."/>
            <person name="Sykes S."/>
            <person name="Wortman J."/>
            <person name="Nusbaum C."/>
            <person name="Birren B."/>
        </authorList>
    </citation>
    <scope>NUCLEOTIDE SEQUENCE [LARGE SCALE GENOMIC DNA]</scope>
    <source>
        <strain evidence="3">maculatus3</strain>
    </source>
</reference>